<dbReference type="PANTHER" id="PTHR43214:SF41">
    <property type="entry name" value="NITRATE_NITRITE RESPONSE REGULATOR PROTEIN NARP"/>
    <property type="match status" value="1"/>
</dbReference>
<dbReference type="GO" id="GO:0000160">
    <property type="term" value="P:phosphorelay signal transduction system"/>
    <property type="evidence" value="ECO:0007669"/>
    <property type="project" value="InterPro"/>
</dbReference>
<dbReference type="RefSeq" id="WP_012827002.1">
    <property type="nucleotide sequence ID" value="NC_013440.1"/>
</dbReference>
<reference evidence="8 9" key="1">
    <citation type="journal article" date="2010" name="Stand. Genomic Sci.">
        <title>Complete genome sequence of Haliangium ochraceum type strain (SMP-2).</title>
        <authorList>
            <consortium name="US DOE Joint Genome Institute (JGI-PGF)"/>
            <person name="Ivanova N."/>
            <person name="Daum C."/>
            <person name="Lang E."/>
            <person name="Abt B."/>
            <person name="Kopitz M."/>
            <person name="Saunders E."/>
            <person name="Lapidus A."/>
            <person name="Lucas S."/>
            <person name="Glavina Del Rio T."/>
            <person name="Nolan M."/>
            <person name="Tice H."/>
            <person name="Copeland A."/>
            <person name="Cheng J.F."/>
            <person name="Chen F."/>
            <person name="Bruce D."/>
            <person name="Goodwin L."/>
            <person name="Pitluck S."/>
            <person name="Mavromatis K."/>
            <person name="Pati A."/>
            <person name="Mikhailova N."/>
            <person name="Chen A."/>
            <person name="Palaniappan K."/>
            <person name="Land M."/>
            <person name="Hauser L."/>
            <person name="Chang Y.J."/>
            <person name="Jeffries C.D."/>
            <person name="Detter J.C."/>
            <person name="Brettin T."/>
            <person name="Rohde M."/>
            <person name="Goker M."/>
            <person name="Bristow J."/>
            <person name="Markowitz V."/>
            <person name="Eisen J.A."/>
            <person name="Hugenholtz P."/>
            <person name="Kyrpides N.C."/>
            <person name="Klenk H.P."/>
        </authorList>
    </citation>
    <scope>NUCLEOTIDE SEQUENCE [LARGE SCALE GENOMIC DNA]</scope>
    <source>
        <strain evidence="9">DSM 14365 / CIP 107738 / JCM 11303 / AJ 13395 / SMP-2</strain>
    </source>
</reference>
<dbReference type="Pfam" id="PF00072">
    <property type="entry name" value="Response_reg"/>
    <property type="match status" value="1"/>
</dbReference>
<evidence type="ECO:0000313" key="9">
    <source>
        <dbReference type="Proteomes" id="UP000001880"/>
    </source>
</evidence>
<dbReference type="SMART" id="SM00448">
    <property type="entry name" value="REC"/>
    <property type="match status" value="1"/>
</dbReference>
<keyword evidence="1 5" id="KW-0597">Phosphoprotein</keyword>
<evidence type="ECO:0000256" key="4">
    <source>
        <dbReference type="ARBA" id="ARBA00023163"/>
    </source>
</evidence>
<feature type="domain" description="Response regulatory" evidence="7">
    <location>
        <begin position="3"/>
        <end position="119"/>
    </location>
</feature>
<keyword evidence="9" id="KW-1185">Reference proteome</keyword>
<dbReference type="InterPro" id="IPR001789">
    <property type="entry name" value="Sig_transdc_resp-reg_receiver"/>
</dbReference>
<dbReference type="InterPro" id="IPR011006">
    <property type="entry name" value="CheY-like_superfamily"/>
</dbReference>
<dbReference type="PROSITE" id="PS00622">
    <property type="entry name" value="HTH_LUXR_1"/>
    <property type="match status" value="1"/>
</dbReference>
<dbReference type="SUPFAM" id="SSF46894">
    <property type="entry name" value="C-terminal effector domain of the bipartite response regulators"/>
    <property type="match status" value="1"/>
</dbReference>
<dbReference type="PANTHER" id="PTHR43214">
    <property type="entry name" value="TWO-COMPONENT RESPONSE REGULATOR"/>
    <property type="match status" value="1"/>
</dbReference>
<dbReference type="Proteomes" id="UP000001880">
    <property type="component" value="Chromosome"/>
</dbReference>
<gene>
    <name evidence="8" type="ordered locus">Hoch_1846</name>
</gene>
<keyword evidence="3" id="KW-0238">DNA-binding</keyword>
<dbReference type="InterPro" id="IPR016032">
    <property type="entry name" value="Sig_transdc_resp-reg_C-effctor"/>
</dbReference>
<accession>D0LYS4</accession>
<dbReference type="SMART" id="SM00421">
    <property type="entry name" value="HTH_LUXR"/>
    <property type="match status" value="1"/>
</dbReference>
<keyword evidence="2" id="KW-0805">Transcription regulation</keyword>
<dbReference type="Pfam" id="PF00196">
    <property type="entry name" value="GerE"/>
    <property type="match status" value="1"/>
</dbReference>
<dbReference type="eggNOG" id="COG2197">
    <property type="taxonomic scope" value="Bacteria"/>
</dbReference>
<dbReference type="PROSITE" id="PS50110">
    <property type="entry name" value="RESPONSE_REGULATORY"/>
    <property type="match status" value="1"/>
</dbReference>
<evidence type="ECO:0000313" key="8">
    <source>
        <dbReference type="EMBL" id="ACY14394.1"/>
    </source>
</evidence>
<dbReference type="GO" id="GO:0003677">
    <property type="term" value="F:DNA binding"/>
    <property type="evidence" value="ECO:0007669"/>
    <property type="project" value="UniProtKB-KW"/>
</dbReference>
<dbReference type="STRING" id="502025.Hoch_1846"/>
<proteinExistence type="predicted"/>
<keyword evidence="4" id="KW-0804">Transcription</keyword>
<dbReference type="KEGG" id="hoh:Hoch_1846"/>
<dbReference type="AlphaFoldDB" id="D0LYS4"/>
<evidence type="ECO:0000256" key="5">
    <source>
        <dbReference type="PROSITE-ProRule" id="PRU00169"/>
    </source>
</evidence>
<evidence type="ECO:0000259" key="7">
    <source>
        <dbReference type="PROSITE" id="PS50110"/>
    </source>
</evidence>
<dbReference type="EMBL" id="CP001804">
    <property type="protein sequence ID" value="ACY14394.1"/>
    <property type="molecule type" value="Genomic_DNA"/>
</dbReference>
<dbReference type="InterPro" id="IPR000792">
    <property type="entry name" value="Tscrpt_reg_LuxR_C"/>
</dbReference>
<dbReference type="OrthoDB" id="9780312at2"/>
<dbReference type="CDD" id="cd06170">
    <property type="entry name" value="LuxR_C_like"/>
    <property type="match status" value="1"/>
</dbReference>
<dbReference type="SUPFAM" id="SSF52172">
    <property type="entry name" value="CheY-like"/>
    <property type="match status" value="1"/>
</dbReference>
<dbReference type="HOGENOM" id="CLU_000445_90_1_7"/>
<organism evidence="8 9">
    <name type="scientific">Haliangium ochraceum (strain DSM 14365 / JCM 11303 / SMP-2)</name>
    <dbReference type="NCBI Taxonomy" id="502025"/>
    <lineage>
        <taxon>Bacteria</taxon>
        <taxon>Pseudomonadati</taxon>
        <taxon>Myxococcota</taxon>
        <taxon>Polyangia</taxon>
        <taxon>Haliangiales</taxon>
        <taxon>Kofleriaceae</taxon>
        <taxon>Haliangium</taxon>
    </lineage>
</organism>
<dbReference type="Gene3D" id="3.40.50.2300">
    <property type="match status" value="1"/>
</dbReference>
<dbReference type="GO" id="GO:0006355">
    <property type="term" value="P:regulation of DNA-templated transcription"/>
    <property type="evidence" value="ECO:0007669"/>
    <property type="project" value="InterPro"/>
</dbReference>
<feature type="domain" description="HTH luxR-type" evidence="6">
    <location>
        <begin position="143"/>
        <end position="208"/>
    </location>
</feature>
<evidence type="ECO:0000259" key="6">
    <source>
        <dbReference type="PROSITE" id="PS50043"/>
    </source>
</evidence>
<feature type="modified residue" description="4-aspartylphosphate" evidence="5">
    <location>
        <position position="54"/>
    </location>
</feature>
<sequence>MIKIAIADDHALLREGMRRMLSQSELIEVVGEASNGAEAVEVVKEKAPDVLLLDITMPVKDGIEATADILALNVNTKILILSMHADEQYALRTLRAGANGFISKGARLEELLKAITDVHEGQRYLPDKIATSFAERHIRPDAEKPLVETLSKREFQVMTHLAQGMTNREIAGVLQISVKTVDTHRSHVLKKLELRNNSDITRFAIQHGYIQF</sequence>
<dbReference type="InterPro" id="IPR039420">
    <property type="entry name" value="WalR-like"/>
</dbReference>
<evidence type="ECO:0000256" key="3">
    <source>
        <dbReference type="ARBA" id="ARBA00023125"/>
    </source>
</evidence>
<dbReference type="CDD" id="cd17535">
    <property type="entry name" value="REC_NarL-like"/>
    <property type="match status" value="1"/>
</dbReference>
<dbReference type="InterPro" id="IPR058245">
    <property type="entry name" value="NreC/VraR/RcsB-like_REC"/>
</dbReference>
<name>D0LYS4_HALO1</name>
<evidence type="ECO:0000256" key="1">
    <source>
        <dbReference type="ARBA" id="ARBA00022553"/>
    </source>
</evidence>
<evidence type="ECO:0000256" key="2">
    <source>
        <dbReference type="ARBA" id="ARBA00023015"/>
    </source>
</evidence>
<dbReference type="PRINTS" id="PR00038">
    <property type="entry name" value="HTHLUXR"/>
</dbReference>
<dbReference type="PROSITE" id="PS50043">
    <property type="entry name" value="HTH_LUXR_2"/>
    <property type="match status" value="1"/>
</dbReference>
<protein>
    <submittedName>
        <fullName evidence="8">Two component transcriptional regulator, LuxR family</fullName>
    </submittedName>
</protein>